<dbReference type="Gene3D" id="3.90.1150.10">
    <property type="entry name" value="Aspartate Aminotransferase, domain 1"/>
    <property type="match status" value="1"/>
</dbReference>
<dbReference type="InterPro" id="IPR004839">
    <property type="entry name" value="Aminotransferase_I/II_large"/>
</dbReference>
<proteinExistence type="predicted"/>
<reference evidence="3 4" key="1">
    <citation type="submission" date="2024-10" db="EMBL/GenBank/DDBJ databases">
        <authorList>
            <person name="Deangelis K."/>
            <person name="Huntemann M."/>
            <person name="Clum A."/>
            <person name="Wang J."/>
            <person name="Palaniappan K."/>
            <person name="Ritter S."/>
            <person name="Chen I.-M."/>
            <person name="Stamatis D."/>
            <person name="Reddy T."/>
            <person name="O'Malley R."/>
            <person name="Daum C."/>
            <person name="Ng V."/>
            <person name="Ivanova N."/>
            <person name="Kyrpides N."/>
            <person name="Woyke T."/>
        </authorList>
    </citation>
    <scope>NUCLEOTIDE SEQUENCE [LARGE SCALE GENOMIC DNA]</scope>
    <source>
        <strain evidence="3 4">GAS97</strain>
    </source>
</reference>
<keyword evidence="1" id="KW-0456">Lyase</keyword>
<dbReference type="SUPFAM" id="SSF53383">
    <property type="entry name" value="PLP-dependent transferases"/>
    <property type="match status" value="1"/>
</dbReference>
<protein>
    <recommendedName>
        <fullName evidence="2">Aminotransferase class I/classII large domain-containing protein</fullName>
    </recommendedName>
</protein>
<dbReference type="Pfam" id="PF00701">
    <property type="entry name" value="DHDPS"/>
    <property type="match status" value="1"/>
</dbReference>
<dbReference type="Proteomes" id="UP001620514">
    <property type="component" value="Unassembled WGS sequence"/>
</dbReference>
<dbReference type="InterPro" id="IPR013785">
    <property type="entry name" value="Aldolase_TIM"/>
</dbReference>
<dbReference type="Pfam" id="PF00155">
    <property type="entry name" value="Aminotran_1_2"/>
    <property type="match status" value="1"/>
</dbReference>
<feature type="domain" description="Aminotransferase class I/classII large" evidence="2">
    <location>
        <begin position="69"/>
        <end position="116"/>
    </location>
</feature>
<keyword evidence="4" id="KW-1185">Reference proteome</keyword>
<dbReference type="RefSeq" id="WP_404610006.1">
    <property type="nucleotide sequence ID" value="NZ_JBIYDN010000016.1"/>
</dbReference>
<evidence type="ECO:0000313" key="3">
    <source>
        <dbReference type="EMBL" id="MFK4444943.1"/>
    </source>
</evidence>
<dbReference type="SUPFAM" id="SSF51569">
    <property type="entry name" value="Aldolase"/>
    <property type="match status" value="1"/>
</dbReference>
<comment type="caution">
    <text evidence="3">The sequence shown here is derived from an EMBL/GenBank/DDBJ whole genome shotgun (WGS) entry which is preliminary data.</text>
</comment>
<dbReference type="InterPro" id="IPR015422">
    <property type="entry name" value="PyrdxlP-dep_Trfase_small"/>
</dbReference>
<evidence type="ECO:0000313" key="4">
    <source>
        <dbReference type="Proteomes" id="UP001620514"/>
    </source>
</evidence>
<evidence type="ECO:0000259" key="2">
    <source>
        <dbReference type="Pfam" id="PF00155"/>
    </source>
</evidence>
<organism evidence="3 4">
    <name type="scientific">Caballeronia udeis</name>
    <dbReference type="NCBI Taxonomy" id="1232866"/>
    <lineage>
        <taxon>Bacteria</taxon>
        <taxon>Pseudomonadati</taxon>
        <taxon>Pseudomonadota</taxon>
        <taxon>Betaproteobacteria</taxon>
        <taxon>Burkholderiales</taxon>
        <taxon>Burkholderiaceae</taxon>
        <taxon>Caballeronia</taxon>
    </lineage>
</organism>
<accession>A0ABW8MMM9</accession>
<sequence>MKTKEESLARARGLFNIAITPFADDGRIDLAGFTQNLEHMLELGYDGLLTGGTYGESPAMDTPEGVSIETDADLARYLLHDAGVAVVPGTAFGMASYLRLAHAVPGSRLQEACERIVAACLRLA</sequence>
<dbReference type="EMBL" id="JBIYDN010000016">
    <property type="protein sequence ID" value="MFK4444943.1"/>
    <property type="molecule type" value="Genomic_DNA"/>
</dbReference>
<name>A0ABW8MMM9_9BURK</name>
<dbReference type="Gene3D" id="3.20.20.70">
    <property type="entry name" value="Aldolase class I"/>
    <property type="match status" value="1"/>
</dbReference>
<reference evidence="3 4" key="2">
    <citation type="submission" date="2024-11" db="EMBL/GenBank/DDBJ databases">
        <title>Using genomics to understand microbial adaptation to soil warming.</title>
        <authorList>
            <person name="Deangelis K.M. PhD."/>
        </authorList>
    </citation>
    <scope>NUCLEOTIDE SEQUENCE [LARGE SCALE GENOMIC DNA]</scope>
    <source>
        <strain evidence="3 4">GAS97</strain>
    </source>
</reference>
<gene>
    <name evidence="3" type="ORF">ABH943_004965</name>
</gene>
<evidence type="ECO:0000256" key="1">
    <source>
        <dbReference type="ARBA" id="ARBA00023239"/>
    </source>
</evidence>
<dbReference type="InterPro" id="IPR015424">
    <property type="entry name" value="PyrdxlP-dep_Trfase"/>
</dbReference>
<dbReference type="InterPro" id="IPR002220">
    <property type="entry name" value="DapA-like"/>
</dbReference>